<name>A0A495ETV3_9MICC</name>
<dbReference type="CDD" id="cd06464">
    <property type="entry name" value="ACD_sHsps-like"/>
    <property type="match status" value="1"/>
</dbReference>
<dbReference type="SUPFAM" id="SSF49764">
    <property type="entry name" value="HSP20-like chaperones"/>
    <property type="match status" value="1"/>
</dbReference>
<dbReference type="PROSITE" id="PS01031">
    <property type="entry name" value="SHSP"/>
    <property type="match status" value="1"/>
</dbReference>
<protein>
    <submittedName>
        <fullName evidence="4">HSP20 family protein</fullName>
    </submittedName>
</protein>
<dbReference type="InterPro" id="IPR002068">
    <property type="entry name" value="A-crystallin/Hsp20_dom"/>
</dbReference>
<feature type="domain" description="SHSP" evidence="3">
    <location>
        <begin position="43"/>
        <end position="158"/>
    </location>
</feature>
<reference evidence="4 5" key="1">
    <citation type="submission" date="2018-10" db="EMBL/GenBank/DDBJ databases">
        <title>Genomic Encyclopedia of Type Strains, Phase IV (KMG-IV): sequencing the most valuable type-strain genomes for metagenomic binning, comparative biology and taxonomic classification.</title>
        <authorList>
            <person name="Goeker M."/>
        </authorList>
    </citation>
    <scope>NUCLEOTIDE SEQUENCE [LARGE SCALE GENOMIC DNA]</scope>
    <source>
        <strain evidence="4 5">DSM 25586</strain>
    </source>
</reference>
<dbReference type="PANTHER" id="PTHR11527">
    <property type="entry name" value="HEAT-SHOCK PROTEIN 20 FAMILY MEMBER"/>
    <property type="match status" value="1"/>
</dbReference>
<evidence type="ECO:0000313" key="4">
    <source>
        <dbReference type="EMBL" id="RKR20043.1"/>
    </source>
</evidence>
<evidence type="ECO:0000259" key="3">
    <source>
        <dbReference type="PROSITE" id="PS01031"/>
    </source>
</evidence>
<accession>A0A495ETV3</accession>
<dbReference type="InterPro" id="IPR008978">
    <property type="entry name" value="HSP20-like_chaperone"/>
</dbReference>
<dbReference type="EMBL" id="RBIR01000003">
    <property type="protein sequence ID" value="RKR20043.1"/>
    <property type="molecule type" value="Genomic_DNA"/>
</dbReference>
<dbReference type="AlphaFoldDB" id="A0A495ETV3"/>
<evidence type="ECO:0000256" key="1">
    <source>
        <dbReference type="PROSITE-ProRule" id="PRU00285"/>
    </source>
</evidence>
<proteinExistence type="inferred from homology"/>
<dbReference type="OrthoDB" id="3855217at2"/>
<comment type="caution">
    <text evidence="4">The sequence shown here is derived from an EMBL/GenBank/DDBJ whole genome shotgun (WGS) entry which is preliminary data.</text>
</comment>
<dbReference type="Proteomes" id="UP000276055">
    <property type="component" value="Unassembled WGS sequence"/>
</dbReference>
<dbReference type="InterPro" id="IPR031107">
    <property type="entry name" value="Small_HSP"/>
</dbReference>
<dbReference type="Gene3D" id="2.60.40.790">
    <property type="match status" value="1"/>
</dbReference>
<gene>
    <name evidence="4" type="ORF">C8D78_1855</name>
</gene>
<evidence type="ECO:0000256" key="2">
    <source>
        <dbReference type="RuleBase" id="RU003616"/>
    </source>
</evidence>
<comment type="similarity">
    <text evidence="1 2">Belongs to the small heat shock protein (HSP20) family.</text>
</comment>
<sequence length="160" mass="18733">MSELHKWSPFHSNRWPDRYRTSPFDLFRRPSDLMDVLDRMFQEENQPMPIRVEEFVEGNTLVIRAEAPGLDPDKDIDVTVVDGALQIRAERKEEKEEKGKDSYRSEFRYGSFLRTLPLPQDVKEEDIKASYKDGVLEVRTPLPEQALVESKPTKLPITRE</sequence>
<evidence type="ECO:0000313" key="5">
    <source>
        <dbReference type="Proteomes" id="UP000276055"/>
    </source>
</evidence>
<dbReference type="Pfam" id="PF00011">
    <property type="entry name" value="HSP20"/>
    <property type="match status" value="1"/>
</dbReference>
<organism evidence="4 5">
    <name type="scientific">Arthrobacter oryzae</name>
    <dbReference type="NCBI Taxonomy" id="409290"/>
    <lineage>
        <taxon>Bacteria</taxon>
        <taxon>Bacillati</taxon>
        <taxon>Actinomycetota</taxon>
        <taxon>Actinomycetes</taxon>
        <taxon>Micrococcales</taxon>
        <taxon>Micrococcaceae</taxon>
        <taxon>Arthrobacter</taxon>
    </lineage>
</organism>